<reference evidence="1" key="1">
    <citation type="submission" date="2018-05" db="EMBL/GenBank/DDBJ databases">
        <authorList>
            <person name="Lanie J.A."/>
            <person name="Ng W.-L."/>
            <person name="Kazmierczak K.M."/>
            <person name="Andrzejewski T.M."/>
            <person name="Davidsen T.M."/>
            <person name="Wayne K.J."/>
            <person name="Tettelin H."/>
            <person name="Glass J.I."/>
            <person name="Rusch D."/>
            <person name="Podicherti R."/>
            <person name="Tsui H.-C.T."/>
            <person name="Winkler M.E."/>
        </authorList>
    </citation>
    <scope>NUCLEOTIDE SEQUENCE</scope>
</reference>
<dbReference type="SUPFAM" id="SSF54506">
    <property type="entry name" value="Diaminopimelate epimerase-like"/>
    <property type="match status" value="1"/>
</dbReference>
<accession>A0A382WZS5</accession>
<dbReference type="AlphaFoldDB" id="A0A382WZS5"/>
<sequence length="45" mass="5124">MILPFTKCHANGNDFIITNLDDFPEEKRIKHIIARLCCRHTGIGA</sequence>
<name>A0A382WZS5_9ZZZZ</name>
<proteinExistence type="predicted"/>
<evidence type="ECO:0000313" key="1">
    <source>
        <dbReference type="EMBL" id="SVD64456.1"/>
    </source>
</evidence>
<dbReference type="Gene3D" id="3.10.310.10">
    <property type="entry name" value="Diaminopimelate Epimerase, Chain A, domain 1"/>
    <property type="match status" value="1"/>
</dbReference>
<gene>
    <name evidence="1" type="ORF">METZ01_LOCUS417310</name>
</gene>
<evidence type="ECO:0008006" key="2">
    <source>
        <dbReference type="Google" id="ProtNLM"/>
    </source>
</evidence>
<organism evidence="1">
    <name type="scientific">marine metagenome</name>
    <dbReference type="NCBI Taxonomy" id="408172"/>
    <lineage>
        <taxon>unclassified sequences</taxon>
        <taxon>metagenomes</taxon>
        <taxon>ecological metagenomes</taxon>
    </lineage>
</organism>
<protein>
    <recommendedName>
        <fullName evidence="2">Diaminopimelate epimerase</fullName>
    </recommendedName>
</protein>
<feature type="non-terminal residue" evidence="1">
    <location>
        <position position="45"/>
    </location>
</feature>
<dbReference type="EMBL" id="UINC01163901">
    <property type="protein sequence ID" value="SVD64456.1"/>
    <property type="molecule type" value="Genomic_DNA"/>
</dbReference>